<reference evidence="1 2" key="1">
    <citation type="submission" date="2023-08" db="EMBL/GenBank/DDBJ databases">
        <title>A Necator americanus chromosomal reference genome.</title>
        <authorList>
            <person name="Ilik V."/>
            <person name="Petrzelkova K.J."/>
            <person name="Pardy F."/>
            <person name="Fuh T."/>
            <person name="Niatou-Singa F.S."/>
            <person name="Gouil Q."/>
            <person name="Baker L."/>
            <person name="Ritchie M.E."/>
            <person name="Jex A.R."/>
            <person name="Gazzola D."/>
            <person name="Li H."/>
            <person name="Toshio Fujiwara R."/>
            <person name="Zhan B."/>
            <person name="Aroian R.V."/>
            <person name="Pafco B."/>
            <person name="Schwarz E.M."/>
        </authorList>
    </citation>
    <scope>NUCLEOTIDE SEQUENCE [LARGE SCALE GENOMIC DNA]</scope>
    <source>
        <strain evidence="1 2">Aroian</strain>
        <tissue evidence="1">Whole animal</tissue>
    </source>
</reference>
<organism evidence="1 2">
    <name type="scientific">Necator americanus</name>
    <name type="common">Human hookworm</name>
    <dbReference type="NCBI Taxonomy" id="51031"/>
    <lineage>
        <taxon>Eukaryota</taxon>
        <taxon>Metazoa</taxon>
        <taxon>Ecdysozoa</taxon>
        <taxon>Nematoda</taxon>
        <taxon>Chromadorea</taxon>
        <taxon>Rhabditida</taxon>
        <taxon>Rhabditina</taxon>
        <taxon>Rhabditomorpha</taxon>
        <taxon>Strongyloidea</taxon>
        <taxon>Ancylostomatidae</taxon>
        <taxon>Bunostominae</taxon>
        <taxon>Necator</taxon>
    </lineage>
</organism>
<gene>
    <name evidence="1" type="primary">Necator_chrI.g1829</name>
    <name evidence="1" type="ORF">RB195_005703</name>
</gene>
<protein>
    <submittedName>
        <fullName evidence="1">Uncharacterized protein</fullName>
    </submittedName>
</protein>
<accession>A0ABR1BP65</accession>
<keyword evidence="2" id="KW-1185">Reference proteome</keyword>
<proteinExistence type="predicted"/>
<dbReference type="EMBL" id="JAVFWL010000001">
    <property type="protein sequence ID" value="KAK6728214.1"/>
    <property type="molecule type" value="Genomic_DNA"/>
</dbReference>
<evidence type="ECO:0000313" key="2">
    <source>
        <dbReference type="Proteomes" id="UP001303046"/>
    </source>
</evidence>
<name>A0ABR1BP65_NECAM</name>
<evidence type="ECO:0000313" key="1">
    <source>
        <dbReference type="EMBL" id="KAK6728214.1"/>
    </source>
</evidence>
<dbReference type="Proteomes" id="UP001303046">
    <property type="component" value="Unassembled WGS sequence"/>
</dbReference>
<sequence length="102" mass="11175">MRSTVDQYPLDIILGPSGCLLTDLEYAGDVVIAESNRKLQHIVNLVSKLAAAYRLCLHPVEMLVVDSHYQRSQTASLPIRNLPRHDVQIGSLGSTVYGDGEA</sequence>
<comment type="caution">
    <text evidence="1">The sequence shown here is derived from an EMBL/GenBank/DDBJ whole genome shotgun (WGS) entry which is preliminary data.</text>
</comment>